<comment type="caution">
    <text evidence="5">The sequence shown here is derived from an EMBL/GenBank/DDBJ whole genome shotgun (WGS) entry which is preliminary data.</text>
</comment>
<dbReference type="SUPFAM" id="SSF49265">
    <property type="entry name" value="Fibronectin type III"/>
    <property type="match status" value="1"/>
</dbReference>
<keyword evidence="2" id="KW-0119">Carbohydrate metabolism</keyword>
<evidence type="ECO:0000256" key="4">
    <source>
        <dbReference type="SAM" id="SignalP"/>
    </source>
</evidence>
<keyword evidence="1" id="KW-0378">Hydrolase</keyword>
<proteinExistence type="predicted"/>
<dbReference type="InterPro" id="IPR013783">
    <property type="entry name" value="Ig-like_fold"/>
</dbReference>
<evidence type="ECO:0000256" key="3">
    <source>
        <dbReference type="SAM" id="MobiDB-lite"/>
    </source>
</evidence>
<dbReference type="AlphaFoldDB" id="A0A2P4UIB9"/>
<gene>
    <name evidence="5" type="ORF">BTM25_34120</name>
</gene>
<reference evidence="5 6" key="1">
    <citation type="journal article" date="2017" name="Chemistry">
        <title>Isolation, Biosynthesis and Chemical Modifications of Rubterolones A-F: Rare Tropolone Alkaloids from Actinomadura sp. 5-2.</title>
        <authorList>
            <person name="Guo H."/>
            <person name="Benndorf R."/>
            <person name="Leichnitz D."/>
            <person name="Klassen J.L."/>
            <person name="Vollmers J."/>
            <person name="Gorls H."/>
            <person name="Steinacker M."/>
            <person name="Weigel C."/>
            <person name="Dahse H.M."/>
            <person name="Kaster A.K."/>
            <person name="de Beer Z.W."/>
            <person name="Poulsen M."/>
            <person name="Beemelmanns C."/>
        </authorList>
    </citation>
    <scope>NUCLEOTIDE SEQUENCE [LARGE SCALE GENOMIC DNA]</scope>
    <source>
        <strain evidence="5 6">5-2</strain>
    </source>
</reference>
<dbReference type="InterPro" id="IPR003961">
    <property type="entry name" value="FN3_dom"/>
</dbReference>
<accession>A0A2P4UIB9</accession>
<keyword evidence="1" id="KW-0326">Glycosidase</keyword>
<evidence type="ECO:0000313" key="5">
    <source>
        <dbReference type="EMBL" id="POM24776.1"/>
    </source>
</evidence>
<keyword evidence="6" id="KW-1185">Reference proteome</keyword>
<protein>
    <recommendedName>
        <fullName evidence="7">Fibronectin type-III domain-containing protein</fullName>
    </recommendedName>
</protein>
<name>A0A2P4UIB9_9ACTN</name>
<dbReference type="GO" id="GO:0016798">
    <property type="term" value="F:hydrolase activity, acting on glycosyl bonds"/>
    <property type="evidence" value="ECO:0007669"/>
    <property type="project" value="UniProtKB-KW"/>
</dbReference>
<dbReference type="GO" id="GO:0000272">
    <property type="term" value="P:polysaccharide catabolic process"/>
    <property type="evidence" value="ECO:0007669"/>
    <property type="project" value="UniProtKB-KW"/>
</dbReference>
<evidence type="ECO:0000313" key="6">
    <source>
        <dbReference type="Proteomes" id="UP000242367"/>
    </source>
</evidence>
<feature type="signal peptide" evidence="4">
    <location>
        <begin position="1"/>
        <end position="28"/>
    </location>
</feature>
<organism evidence="5 6">
    <name type="scientific">Actinomadura rubteroloni</name>
    <dbReference type="NCBI Taxonomy" id="1926885"/>
    <lineage>
        <taxon>Bacteria</taxon>
        <taxon>Bacillati</taxon>
        <taxon>Actinomycetota</taxon>
        <taxon>Actinomycetes</taxon>
        <taxon>Streptosporangiales</taxon>
        <taxon>Thermomonosporaceae</taxon>
        <taxon>Actinomadura</taxon>
    </lineage>
</organism>
<feature type="chain" id="PRO_5038400673" description="Fibronectin type-III domain-containing protein" evidence="4">
    <location>
        <begin position="29"/>
        <end position="485"/>
    </location>
</feature>
<sequence length="485" mass="50004" precursor="true">MLSATRAALRRTGAVILAMALPILSVNAVHQAGAQAQPKPPKIHVMAPRSGAQAKVAAGEPQLQAFKGVVQTAPVVYIDYWGWTSDPSGEKPYLENFLSSIGGTPWVKSVLQYGAGAPADLLKGTWSSTTAIPATPTYDDIRAEADRAAQHFGVADDLNVQIIVATPTGHSSGGFGISYCGYHGTIGLGAMPQVTYTNLPYNTDKSNCGTNVVNPGASGLLDGVSMVAGHELVESITDPLLNSWSDSNSQENADKCSWKNPQGNVTTSAGTFAVQSLWSNTTASCVLSTVPPSSPPASPTKNIRNDDGNGNETVYGTVDLGGSPGFGWIEYGTTTAYGSTVGFDPIASANTTPYQYQATGLTPGTTYHFRVHLANEAGLIASSDATFVPTGFGSANAIALSGTGNESVIGTVHLEPGTSATATLSYGTSASYGSTATVNVTANASGVAYASFYRPGLNAATTYHYKIDVSGSVHFGSGDLTFTTS</sequence>
<evidence type="ECO:0000256" key="1">
    <source>
        <dbReference type="ARBA" id="ARBA00023295"/>
    </source>
</evidence>
<dbReference type="Proteomes" id="UP000242367">
    <property type="component" value="Unassembled WGS sequence"/>
</dbReference>
<dbReference type="Gene3D" id="2.60.40.10">
    <property type="entry name" value="Immunoglobulins"/>
    <property type="match status" value="1"/>
</dbReference>
<dbReference type="InterPro" id="IPR036116">
    <property type="entry name" value="FN3_sf"/>
</dbReference>
<keyword evidence="4" id="KW-0732">Signal</keyword>
<feature type="region of interest" description="Disordered" evidence="3">
    <location>
        <begin position="289"/>
        <end position="311"/>
    </location>
</feature>
<keyword evidence="2" id="KW-0624">Polysaccharide degradation</keyword>
<dbReference type="CDD" id="cd00063">
    <property type="entry name" value="FN3"/>
    <property type="match status" value="1"/>
</dbReference>
<dbReference type="EMBL" id="MTBP01000002">
    <property type="protein sequence ID" value="POM24776.1"/>
    <property type="molecule type" value="Genomic_DNA"/>
</dbReference>
<evidence type="ECO:0000256" key="2">
    <source>
        <dbReference type="ARBA" id="ARBA00023326"/>
    </source>
</evidence>
<evidence type="ECO:0008006" key="7">
    <source>
        <dbReference type="Google" id="ProtNLM"/>
    </source>
</evidence>